<keyword evidence="1" id="KW-1133">Transmembrane helix</keyword>
<dbReference type="AlphaFoldDB" id="A0A401YFH3"/>
<dbReference type="Proteomes" id="UP000286931">
    <property type="component" value="Unassembled WGS sequence"/>
</dbReference>
<protein>
    <recommendedName>
        <fullName evidence="4">TIGR04222 domain-containing membrane protein</fullName>
    </recommendedName>
</protein>
<feature type="transmembrane region" description="Helical" evidence="1">
    <location>
        <begin position="221"/>
        <end position="241"/>
    </location>
</feature>
<feature type="transmembrane region" description="Helical" evidence="1">
    <location>
        <begin position="16"/>
        <end position="39"/>
    </location>
</feature>
<evidence type="ECO:0000313" key="2">
    <source>
        <dbReference type="EMBL" id="GCD93361.1"/>
    </source>
</evidence>
<name>A0A401YFH3_9ACTN</name>
<reference evidence="2 3" key="1">
    <citation type="submission" date="2018-12" db="EMBL/GenBank/DDBJ databases">
        <title>Draft genome sequence of Embleya hyalina NBRC 13850T.</title>
        <authorList>
            <person name="Komaki H."/>
            <person name="Hosoyama A."/>
            <person name="Kimura A."/>
            <person name="Ichikawa N."/>
            <person name="Tamura T."/>
        </authorList>
    </citation>
    <scope>NUCLEOTIDE SEQUENCE [LARGE SCALE GENOMIC DNA]</scope>
    <source>
        <strain evidence="2 3">NBRC 13850</strain>
    </source>
</reference>
<sequence>MNGTAWGLTGPEFLRLYGGIALGLVVLAIVLRIVLAWAIRGQVRSGPLGAYDAAYLAGGPMRVADTALASLITEGYVHVQRVGRVTAATGSRPPEAVAAAMLDIVRTTRGTRIALLRGWSRSSMREEIERSLVDRGLLHSPLARRIAKTPAKLLFVLGLVGIARFVNGLAHSRPIGFLIPMVIFTFVFAGLTGAGLRATAAGRRALRDLTAQLRADRRSGALVGAGALSGLFVVACLGLAAHPDPDARLALVAYGGTSSGSSGGGGGDGGGSGCGGGSSCGGGGGCGGGGCGG</sequence>
<feature type="transmembrane region" description="Helical" evidence="1">
    <location>
        <begin position="177"/>
        <end position="200"/>
    </location>
</feature>
<comment type="caution">
    <text evidence="2">The sequence shown here is derived from an EMBL/GenBank/DDBJ whole genome shotgun (WGS) entry which is preliminary data.</text>
</comment>
<feature type="transmembrane region" description="Helical" evidence="1">
    <location>
        <begin position="153"/>
        <end position="171"/>
    </location>
</feature>
<accession>A0A401YFH3</accession>
<dbReference type="InterPro" id="IPR026467">
    <property type="entry name" value="Ser/Gly_Cys_C_dom"/>
</dbReference>
<organism evidence="2 3">
    <name type="scientific">Embleya hyalina</name>
    <dbReference type="NCBI Taxonomy" id="516124"/>
    <lineage>
        <taxon>Bacteria</taxon>
        <taxon>Bacillati</taxon>
        <taxon>Actinomycetota</taxon>
        <taxon>Actinomycetes</taxon>
        <taxon>Kitasatosporales</taxon>
        <taxon>Streptomycetaceae</taxon>
        <taxon>Embleya</taxon>
    </lineage>
</organism>
<dbReference type="NCBIfam" id="TIGR04222">
    <property type="entry name" value="near_uncomplex"/>
    <property type="match status" value="1"/>
</dbReference>
<evidence type="ECO:0008006" key="4">
    <source>
        <dbReference type="Google" id="ProtNLM"/>
    </source>
</evidence>
<dbReference type="EMBL" id="BIFH01000014">
    <property type="protein sequence ID" value="GCD93361.1"/>
    <property type="molecule type" value="Genomic_DNA"/>
</dbReference>
<evidence type="ECO:0000256" key="1">
    <source>
        <dbReference type="SAM" id="Phobius"/>
    </source>
</evidence>
<dbReference type="RefSeq" id="WP_126635668.1">
    <property type="nucleotide sequence ID" value="NZ_BIFH01000014.1"/>
</dbReference>
<gene>
    <name evidence="2" type="ORF">EHYA_01005</name>
</gene>
<proteinExistence type="predicted"/>
<dbReference type="OrthoDB" id="3620552at2"/>
<evidence type="ECO:0000313" key="3">
    <source>
        <dbReference type="Proteomes" id="UP000286931"/>
    </source>
</evidence>
<keyword evidence="3" id="KW-1185">Reference proteome</keyword>
<keyword evidence="1" id="KW-0812">Transmembrane</keyword>
<keyword evidence="1" id="KW-0472">Membrane</keyword>